<protein>
    <recommendedName>
        <fullName evidence="3">DNA sulfur modification protein DndB</fullName>
    </recommendedName>
</protein>
<name>A0A1Y6MBY8_9GAMM</name>
<sequence length="364" mass="41425">MTDVISGTSFPAIKGIQADTEFYTVMCPLKRLKRIFTFDESTLPVKDRAQRILNLDRIPEISNYILENRDSYVFSALTACIDGETEFTPIGRGKHQQKIGTLTIDDDAEVYITDGQHRNAAINEALKQDPSLGEENISVVFFVGKSLPERQKIFKDLNLYPVKTDSSLSITYDGKPDALLSKNVVFESKILSKLIHMENSNLGKRSKKLVSHSALNKATKELFDEINESTYKEQTFIAREFWEHLVDVIPAWQLVYKEQVSGGEIREESIHAYSVTFQALGIVGYWLLKNDPSWKKTTKALKDIDWSRNNKEDWDGRCVVNGAMRNSSVAMKLTANRIKHYLSIPLSTKEKIEETKFTQANQSK</sequence>
<evidence type="ECO:0000313" key="2">
    <source>
        <dbReference type="Proteomes" id="UP000195963"/>
    </source>
</evidence>
<organism evidence="1 2">
    <name type="scientific">Photobacterium malacitanum</name>
    <dbReference type="NCBI Taxonomy" id="2204294"/>
    <lineage>
        <taxon>Bacteria</taxon>
        <taxon>Pseudomonadati</taxon>
        <taxon>Pseudomonadota</taxon>
        <taxon>Gammaproteobacteria</taxon>
        <taxon>Vibrionales</taxon>
        <taxon>Vibrionaceae</taxon>
        <taxon>Photobacterium</taxon>
    </lineage>
</organism>
<dbReference type="AlphaFoldDB" id="A0A1Y6MBY8"/>
<dbReference type="InterPro" id="IPR017642">
    <property type="entry name" value="DNA_S_mod_DndB"/>
</dbReference>
<dbReference type="RefSeq" id="WP_087844576.1">
    <property type="nucleotide sequence ID" value="NZ_FYAK01000002.1"/>
</dbReference>
<reference evidence="2" key="1">
    <citation type="submission" date="2017-06" db="EMBL/GenBank/DDBJ databases">
        <authorList>
            <person name="Rodrigo-Torres L."/>
            <person name="Arahal R.D."/>
            <person name="Lucena T."/>
        </authorList>
    </citation>
    <scope>NUCLEOTIDE SEQUENCE [LARGE SCALE GENOMIC DNA]</scope>
    <source>
        <strain evidence="2">CECT 9190</strain>
    </source>
</reference>
<dbReference type="Pfam" id="PF14072">
    <property type="entry name" value="DndB"/>
    <property type="match status" value="1"/>
</dbReference>
<dbReference type="NCBIfam" id="TIGR03233">
    <property type="entry name" value="DNA_S_dndB"/>
    <property type="match status" value="1"/>
</dbReference>
<evidence type="ECO:0000313" key="1">
    <source>
        <dbReference type="EMBL" id="SMY34064.1"/>
    </source>
</evidence>
<dbReference type="EMBL" id="FYAK01000002">
    <property type="protein sequence ID" value="SMY34064.1"/>
    <property type="molecule type" value="Genomic_DNA"/>
</dbReference>
<gene>
    <name evidence="1" type="ORF">PMAL9190_01478</name>
</gene>
<dbReference type="Proteomes" id="UP000195963">
    <property type="component" value="Unassembled WGS sequence"/>
</dbReference>
<proteinExistence type="predicted"/>
<dbReference type="CDD" id="cd16412">
    <property type="entry name" value="dndB"/>
    <property type="match status" value="1"/>
</dbReference>
<dbReference type="InterPro" id="IPR017601">
    <property type="entry name" value="DGQHR-contain_dom"/>
</dbReference>
<accession>A0A1Y6MBY8</accession>
<keyword evidence="2" id="KW-1185">Reference proteome</keyword>
<dbReference type="NCBIfam" id="TIGR03187">
    <property type="entry name" value="DGQHR"/>
    <property type="match status" value="1"/>
</dbReference>
<evidence type="ECO:0008006" key="3">
    <source>
        <dbReference type="Google" id="ProtNLM"/>
    </source>
</evidence>